<gene>
    <name evidence="2" type="ORF">GCM10011487_69650</name>
</gene>
<dbReference type="Proteomes" id="UP000445000">
    <property type="component" value="Unassembled WGS sequence"/>
</dbReference>
<name>A0A829YNT3_9GAMM</name>
<feature type="region of interest" description="Disordered" evidence="1">
    <location>
        <begin position="19"/>
        <end position="39"/>
    </location>
</feature>
<comment type="caution">
    <text evidence="2">The sequence shown here is derived from an EMBL/GenBank/DDBJ whole genome shotgun (WGS) entry which is preliminary data.</text>
</comment>
<dbReference type="AlphaFoldDB" id="A0A829YNT3"/>
<dbReference type="EMBL" id="BLJN01000012">
    <property type="protein sequence ID" value="GFE84965.1"/>
    <property type="molecule type" value="Genomic_DNA"/>
</dbReference>
<evidence type="ECO:0000313" key="3">
    <source>
        <dbReference type="Proteomes" id="UP000445000"/>
    </source>
</evidence>
<evidence type="ECO:0000256" key="1">
    <source>
        <dbReference type="SAM" id="MobiDB-lite"/>
    </source>
</evidence>
<accession>A0A829YNT3</accession>
<sequence length="124" mass="12451">MRIGLASAGKVKHRAAHIDGGVNGRVGSTSSRASAEAENECGVKDALPSLWVSSARVASLPNAAMKLGTAAQGSLASVGNAIEASYMPSDNFWIVTSLASSGRSASKDCGRPSIGASAHSSKHA</sequence>
<proteinExistence type="predicted"/>
<evidence type="ECO:0000313" key="2">
    <source>
        <dbReference type="EMBL" id="GFE84965.1"/>
    </source>
</evidence>
<feature type="region of interest" description="Disordered" evidence="1">
    <location>
        <begin position="102"/>
        <end position="124"/>
    </location>
</feature>
<organism evidence="2 3">
    <name type="scientific">Steroidobacter agaridevorans</name>
    <dbReference type="NCBI Taxonomy" id="2695856"/>
    <lineage>
        <taxon>Bacteria</taxon>
        <taxon>Pseudomonadati</taxon>
        <taxon>Pseudomonadota</taxon>
        <taxon>Gammaproteobacteria</taxon>
        <taxon>Steroidobacterales</taxon>
        <taxon>Steroidobacteraceae</taxon>
        <taxon>Steroidobacter</taxon>
    </lineage>
</organism>
<protein>
    <submittedName>
        <fullName evidence="2">Uncharacterized protein</fullName>
    </submittedName>
</protein>
<reference evidence="3" key="1">
    <citation type="submission" date="2020-01" db="EMBL/GenBank/DDBJ databases">
        <title>'Steroidobacter agaridevorans' sp. nov., agar-degrading bacteria isolated from rhizosphere soils.</title>
        <authorList>
            <person name="Ikenaga M."/>
            <person name="Kataoka M."/>
            <person name="Murouchi A."/>
            <person name="Katsuragi S."/>
            <person name="Sakai M."/>
        </authorList>
    </citation>
    <scope>NUCLEOTIDE SEQUENCE [LARGE SCALE GENOMIC DNA]</scope>
    <source>
        <strain evidence="3">YU21-B</strain>
    </source>
</reference>
<keyword evidence="3" id="KW-1185">Reference proteome</keyword>